<gene>
    <name evidence="1" type="ORF">RUMCAL_01803</name>
</gene>
<dbReference type="AlphaFoldDB" id="U2KS62"/>
<dbReference type="EMBL" id="AWVF01000228">
    <property type="protein sequence ID" value="ERJ94925.1"/>
    <property type="molecule type" value="Genomic_DNA"/>
</dbReference>
<sequence length="46" mass="5507">MCTYGNSSFLCGVRETRCCFLNFCHSMQKEQKKDRLWKRRSWGVVS</sequence>
<organism evidence="1 2">
    <name type="scientific">Ruminococcus callidus ATCC 27760</name>
    <dbReference type="NCBI Taxonomy" id="411473"/>
    <lineage>
        <taxon>Bacteria</taxon>
        <taxon>Bacillati</taxon>
        <taxon>Bacillota</taxon>
        <taxon>Clostridia</taxon>
        <taxon>Eubacteriales</taxon>
        <taxon>Oscillospiraceae</taxon>
        <taxon>Ruminococcus</taxon>
    </lineage>
</organism>
<evidence type="ECO:0000313" key="1">
    <source>
        <dbReference type="EMBL" id="ERJ94925.1"/>
    </source>
</evidence>
<dbReference type="HOGENOM" id="CLU_3188622_0_0_9"/>
<protein>
    <submittedName>
        <fullName evidence="1">Uncharacterized protein</fullName>
    </submittedName>
</protein>
<keyword evidence="2" id="KW-1185">Reference proteome</keyword>
<evidence type="ECO:0000313" key="2">
    <source>
        <dbReference type="Proteomes" id="UP000016662"/>
    </source>
</evidence>
<reference evidence="1 2" key="1">
    <citation type="submission" date="2013-07" db="EMBL/GenBank/DDBJ databases">
        <authorList>
            <person name="Weinstock G."/>
            <person name="Sodergren E."/>
            <person name="Wylie T."/>
            <person name="Fulton L."/>
            <person name="Fulton R."/>
            <person name="Fronick C."/>
            <person name="O'Laughlin M."/>
            <person name="Godfrey J."/>
            <person name="Miner T."/>
            <person name="Herter B."/>
            <person name="Appelbaum E."/>
            <person name="Cordes M."/>
            <person name="Lek S."/>
            <person name="Wollam A."/>
            <person name="Pepin K.H."/>
            <person name="Palsikar V.B."/>
            <person name="Mitreva M."/>
            <person name="Wilson R.K."/>
        </authorList>
    </citation>
    <scope>NUCLEOTIDE SEQUENCE [LARGE SCALE GENOMIC DNA]</scope>
    <source>
        <strain evidence="1 2">ATCC 27760</strain>
    </source>
</reference>
<dbReference type="STRING" id="411473.RUMCAL_01803"/>
<comment type="caution">
    <text evidence="1">The sequence shown here is derived from an EMBL/GenBank/DDBJ whole genome shotgun (WGS) entry which is preliminary data.</text>
</comment>
<proteinExistence type="predicted"/>
<dbReference type="Proteomes" id="UP000016662">
    <property type="component" value="Unassembled WGS sequence"/>
</dbReference>
<name>U2KS62_9FIRM</name>
<accession>U2KS62</accession>